<keyword evidence="2" id="KW-1185">Reference proteome</keyword>
<reference evidence="1" key="1">
    <citation type="journal article" date="2023" name="Science">
        <title>Genome structures resolve the early diversification of teleost fishes.</title>
        <authorList>
            <person name="Parey E."/>
            <person name="Louis A."/>
            <person name="Montfort J."/>
            <person name="Bouchez O."/>
            <person name="Roques C."/>
            <person name="Iampietro C."/>
            <person name="Lluch J."/>
            <person name="Castinel A."/>
            <person name="Donnadieu C."/>
            <person name="Desvignes T."/>
            <person name="Floi Bucao C."/>
            <person name="Jouanno E."/>
            <person name="Wen M."/>
            <person name="Mejri S."/>
            <person name="Dirks R."/>
            <person name="Jansen H."/>
            <person name="Henkel C."/>
            <person name="Chen W.J."/>
            <person name="Zahm M."/>
            <person name="Cabau C."/>
            <person name="Klopp C."/>
            <person name="Thompson A.W."/>
            <person name="Robinson-Rechavi M."/>
            <person name="Braasch I."/>
            <person name="Lecointre G."/>
            <person name="Bobe J."/>
            <person name="Postlethwait J.H."/>
            <person name="Berthelot C."/>
            <person name="Roest Crollius H."/>
            <person name="Guiguen Y."/>
        </authorList>
    </citation>
    <scope>NUCLEOTIDE SEQUENCE</scope>
    <source>
        <strain evidence="1">WJC10195</strain>
    </source>
</reference>
<name>A0A9Q1IZR6_SYNKA</name>
<organism evidence="1 2">
    <name type="scientific">Synaphobranchus kaupii</name>
    <name type="common">Kaup's arrowtooth eel</name>
    <dbReference type="NCBI Taxonomy" id="118154"/>
    <lineage>
        <taxon>Eukaryota</taxon>
        <taxon>Metazoa</taxon>
        <taxon>Chordata</taxon>
        <taxon>Craniata</taxon>
        <taxon>Vertebrata</taxon>
        <taxon>Euteleostomi</taxon>
        <taxon>Actinopterygii</taxon>
        <taxon>Neopterygii</taxon>
        <taxon>Teleostei</taxon>
        <taxon>Anguilliformes</taxon>
        <taxon>Synaphobranchidae</taxon>
        <taxon>Synaphobranchus</taxon>
    </lineage>
</organism>
<evidence type="ECO:0000313" key="1">
    <source>
        <dbReference type="EMBL" id="KAJ8359550.1"/>
    </source>
</evidence>
<dbReference type="AlphaFoldDB" id="A0A9Q1IZR6"/>
<accession>A0A9Q1IZR6</accession>
<sequence length="114" mass="12919">MMSAPDVTGNHLYLSSFQNHHLCPWVHLHHTALAETLPQKSPGRGQKLTTLDRSPQRRHVMVKSIAQIDKGERDPLRFQVLSGRDAAKASAKQRPTWTLSTDSWPPISHFFTVE</sequence>
<proteinExistence type="predicted"/>
<protein>
    <submittedName>
        <fullName evidence="1">Uncharacterized protein</fullName>
    </submittedName>
</protein>
<dbReference type="EMBL" id="JAINUF010000005">
    <property type="protein sequence ID" value="KAJ8359550.1"/>
    <property type="molecule type" value="Genomic_DNA"/>
</dbReference>
<dbReference type="Proteomes" id="UP001152622">
    <property type="component" value="Chromosome 5"/>
</dbReference>
<evidence type="ECO:0000313" key="2">
    <source>
        <dbReference type="Proteomes" id="UP001152622"/>
    </source>
</evidence>
<comment type="caution">
    <text evidence="1">The sequence shown here is derived from an EMBL/GenBank/DDBJ whole genome shotgun (WGS) entry which is preliminary data.</text>
</comment>
<gene>
    <name evidence="1" type="ORF">SKAU_G00160750</name>
</gene>